<feature type="domain" description="DUF4382" evidence="2">
    <location>
        <begin position="32"/>
        <end position="173"/>
    </location>
</feature>
<dbReference type="InterPro" id="IPR013784">
    <property type="entry name" value="Carb-bd-like_fold"/>
</dbReference>
<dbReference type="Pfam" id="PF14321">
    <property type="entry name" value="DUF4382"/>
    <property type="match status" value="1"/>
</dbReference>
<protein>
    <submittedName>
        <fullName evidence="3">Lipoprotein</fullName>
    </submittedName>
</protein>
<dbReference type="Pfam" id="PF13620">
    <property type="entry name" value="CarboxypepD_reg"/>
    <property type="match status" value="1"/>
</dbReference>
<name>A0ABQ5Q1Q4_9BACT</name>
<evidence type="ECO:0000256" key="1">
    <source>
        <dbReference type="SAM" id="SignalP"/>
    </source>
</evidence>
<gene>
    <name evidence="3" type="ORF">GETHED_27040</name>
</gene>
<evidence type="ECO:0000313" key="3">
    <source>
        <dbReference type="EMBL" id="GLH68340.1"/>
    </source>
</evidence>
<keyword evidence="1" id="KW-0732">Signal</keyword>
<dbReference type="SUPFAM" id="SSF49452">
    <property type="entry name" value="Starch-binding domain-like"/>
    <property type="match status" value="1"/>
</dbReference>
<keyword evidence="3" id="KW-0449">Lipoprotein</keyword>
<reference evidence="3" key="1">
    <citation type="journal article" date="2023" name="Antonie Van Leeuwenhoek">
        <title>Mesoterricola silvestris gen. nov., sp. nov., Mesoterricola sediminis sp. nov., Geothrix oryzae sp. nov., Geothrix edaphica sp. nov., Geothrix rubra sp. nov., and Geothrix limicola sp. nov., six novel members of Acidobacteriota isolated from soils.</title>
        <authorList>
            <person name="Itoh H."/>
            <person name="Sugisawa Y."/>
            <person name="Mise K."/>
            <person name="Xu Z."/>
            <person name="Kuniyasu M."/>
            <person name="Ushijima N."/>
            <person name="Kawano K."/>
            <person name="Kobayashi E."/>
            <person name="Shiratori Y."/>
            <person name="Masuda Y."/>
            <person name="Senoo K."/>
        </authorList>
    </citation>
    <scope>NUCLEOTIDE SEQUENCE</scope>
    <source>
        <strain evidence="3">Red802</strain>
    </source>
</reference>
<dbReference type="InterPro" id="IPR025491">
    <property type="entry name" value="DUF4382"/>
</dbReference>
<comment type="caution">
    <text evidence="3">The sequence shown here is derived from an EMBL/GenBank/DDBJ whole genome shotgun (WGS) entry which is preliminary data.</text>
</comment>
<dbReference type="Proteomes" id="UP001165044">
    <property type="component" value="Unassembled WGS sequence"/>
</dbReference>
<accession>A0ABQ5Q1Q4</accession>
<dbReference type="RefSeq" id="WP_285610194.1">
    <property type="nucleotide sequence ID" value="NZ_BSDC01000004.1"/>
</dbReference>
<proteinExistence type="predicted"/>
<dbReference type="Gene3D" id="2.60.40.1120">
    <property type="entry name" value="Carboxypeptidase-like, regulatory domain"/>
    <property type="match status" value="1"/>
</dbReference>
<feature type="chain" id="PRO_5047322114" evidence="1">
    <location>
        <begin position="29"/>
        <end position="385"/>
    </location>
</feature>
<dbReference type="PROSITE" id="PS51257">
    <property type="entry name" value="PROKAR_LIPOPROTEIN"/>
    <property type="match status" value="1"/>
</dbReference>
<evidence type="ECO:0000259" key="2">
    <source>
        <dbReference type="Pfam" id="PF14321"/>
    </source>
</evidence>
<evidence type="ECO:0000313" key="4">
    <source>
        <dbReference type="Proteomes" id="UP001165044"/>
    </source>
</evidence>
<keyword evidence="4" id="KW-1185">Reference proteome</keyword>
<feature type="signal peptide" evidence="1">
    <location>
        <begin position="1"/>
        <end position="28"/>
    </location>
</feature>
<dbReference type="EMBL" id="BSDC01000004">
    <property type="protein sequence ID" value="GLH68340.1"/>
    <property type="molecule type" value="Genomic_DNA"/>
</dbReference>
<sequence length="385" mass="39157">MLNWRTSFLWLAGLGLSLLVACSGGSSSGGGSGTMNVHLVDGPISGYQEINVNIQSVEIASGSGWITLGTPNKTINLLNLVGGVDETLAAGATLPAGHYGQMRLVLGSGNTVKLADGTVEPLKVPSGMQSGIKLIVNFDVAAGTTKDVWIDFDAAHSIQVVQAGMSGQYILRPTIWAFDKLVTGSIHGTLTDAATSAGIAGATVYAETLDGSGNARIARHTVTDATGAYTLDLLPVGSTYYVVSQPATGSATTLKAYDAKASDAFALSATTPVFTYSAAFTANASLGGVGGGLTPVATSSQSDQVNLLQSLTTSSGSHTFIVQTNMATVGTSTETYTFPTVPIGTYSVQAVRTTLNLDGTTTTTTSTVQPATVTLGVTATVNLGL</sequence>
<organism evidence="3 4">
    <name type="scientific">Geothrix edaphica</name>
    <dbReference type="NCBI Taxonomy" id="2927976"/>
    <lineage>
        <taxon>Bacteria</taxon>
        <taxon>Pseudomonadati</taxon>
        <taxon>Acidobacteriota</taxon>
        <taxon>Holophagae</taxon>
        <taxon>Holophagales</taxon>
        <taxon>Holophagaceae</taxon>
        <taxon>Geothrix</taxon>
    </lineage>
</organism>